<proteinExistence type="predicted"/>
<feature type="domain" description="Lipoyl-binding" evidence="3">
    <location>
        <begin position="34"/>
        <end position="101"/>
    </location>
</feature>
<accession>A0A9W6T0A8</accession>
<evidence type="ECO:0000313" key="4">
    <source>
        <dbReference type="EMBL" id="GME70286.1"/>
    </source>
</evidence>
<dbReference type="PANTHER" id="PTHR45266:SF3">
    <property type="entry name" value="OXALOACETATE DECARBOXYLASE ALPHA CHAIN"/>
    <property type="match status" value="1"/>
</dbReference>
<dbReference type="PANTHER" id="PTHR45266">
    <property type="entry name" value="OXALOACETATE DECARBOXYLASE ALPHA CHAIN"/>
    <property type="match status" value="1"/>
</dbReference>
<protein>
    <submittedName>
        <fullName evidence="4">Unnamed protein product</fullName>
    </submittedName>
</protein>
<dbReference type="Gene3D" id="2.40.50.100">
    <property type="match status" value="1"/>
</dbReference>
<comment type="caution">
    <text evidence="4">The sequence shown here is derived from an EMBL/GenBank/DDBJ whole genome shotgun (WGS) entry which is preliminary data.</text>
</comment>
<gene>
    <name evidence="4" type="ORF">Cboi02_000278400</name>
</gene>
<keyword evidence="1" id="KW-0092">Biotin</keyword>
<evidence type="ECO:0000256" key="2">
    <source>
        <dbReference type="SAM" id="MobiDB-lite"/>
    </source>
</evidence>
<dbReference type="SUPFAM" id="SSF51230">
    <property type="entry name" value="Single hybrid motif"/>
    <property type="match status" value="1"/>
</dbReference>
<dbReference type="CDD" id="cd06850">
    <property type="entry name" value="biotinyl_domain"/>
    <property type="match status" value="1"/>
</dbReference>
<organism evidence="4 5">
    <name type="scientific">Candida boidinii</name>
    <name type="common">Yeast</name>
    <dbReference type="NCBI Taxonomy" id="5477"/>
    <lineage>
        <taxon>Eukaryota</taxon>
        <taxon>Fungi</taxon>
        <taxon>Dikarya</taxon>
        <taxon>Ascomycota</taxon>
        <taxon>Saccharomycotina</taxon>
        <taxon>Pichiomycetes</taxon>
        <taxon>Pichiales</taxon>
        <taxon>Pichiaceae</taxon>
        <taxon>Ogataea</taxon>
        <taxon>Ogataea/Candida clade</taxon>
    </lineage>
</organism>
<evidence type="ECO:0000313" key="5">
    <source>
        <dbReference type="Proteomes" id="UP001165120"/>
    </source>
</evidence>
<dbReference type="EMBL" id="BSXN01000874">
    <property type="protein sequence ID" value="GME70286.1"/>
    <property type="molecule type" value="Genomic_DNA"/>
</dbReference>
<evidence type="ECO:0000256" key="1">
    <source>
        <dbReference type="ARBA" id="ARBA00023267"/>
    </source>
</evidence>
<keyword evidence="5" id="KW-1185">Reference proteome</keyword>
<dbReference type="AlphaFoldDB" id="A0A9W6T0A8"/>
<evidence type="ECO:0000259" key="3">
    <source>
        <dbReference type="Pfam" id="PF00364"/>
    </source>
</evidence>
<reference evidence="4" key="1">
    <citation type="submission" date="2023-04" db="EMBL/GenBank/DDBJ databases">
        <title>Candida boidinii NBRC 10035.</title>
        <authorList>
            <person name="Ichikawa N."/>
            <person name="Sato H."/>
            <person name="Tonouchi N."/>
        </authorList>
    </citation>
    <scope>NUCLEOTIDE SEQUENCE</scope>
    <source>
        <strain evidence="4">NBRC 10035</strain>
    </source>
</reference>
<dbReference type="InterPro" id="IPR000089">
    <property type="entry name" value="Biotin_lipoyl"/>
</dbReference>
<dbReference type="InterPro" id="IPR011053">
    <property type="entry name" value="Single_hybrid_motif"/>
</dbReference>
<feature type="region of interest" description="Disordered" evidence="2">
    <location>
        <begin position="1"/>
        <end position="24"/>
    </location>
</feature>
<dbReference type="Pfam" id="PF00364">
    <property type="entry name" value="Biotin_lipoyl"/>
    <property type="match status" value="1"/>
</dbReference>
<dbReference type="InterPro" id="IPR050709">
    <property type="entry name" value="Biotin_Carboxyl_Carrier/Decarb"/>
</dbReference>
<sequence length="106" mass="11856">MALWEQEKKEAKASKTSADSFLNDPNSVKILSHMPANVYKINFKKGDIVTIDDVLIILEAMKMEIPIKIKDKKAGEGAKYEILETIINEGDIVNPGDLLTVLKRLD</sequence>
<name>A0A9W6T0A8_CANBO</name>
<dbReference type="Proteomes" id="UP001165120">
    <property type="component" value="Unassembled WGS sequence"/>
</dbReference>
<feature type="compositionally biased region" description="Basic and acidic residues" evidence="2">
    <location>
        <begin position="1"/>
        <end position="13"/>
    </location>
</feature>